<dbReference type="Pfam" id="PF10475">
    <property type="entry name" value="Vps54_N"/>
    <property type="match status" value="1"/>
</dbReference>
<evidence type="ECO:0000313" key="11">
    <source>
        <dbReference type="EMBL" id="ORX83775.1"/>
    </source>
</evidence>
<comment type="caution">
    <text evidence="11">The sequence shown here is derived from an EMBL/GenBank/DDBJ whole genome shotgun (WGS) entry which is preliminary data.</text>
</comment>
<dbReference type="GO" id="GO:0042147">
    <property type="term" value="P:retrograde transport, endosome to Golgi"/>
    <property type="evidence" value="ECO:0007669"/>
    <property type="project" value="InterPro"/>
</dbReference>
<feature type="compositionally biased region" description="Low complexity" evidence="8">
    <location>
        <begin position="1155"/>
        <end position="1198"/>
    </location>
</feature>
<keyword evidence="5" id="KW-0653">Protein transport</keyword>
<evidence type="ECO:0000313" key="12">
    <source>
        <dbReference type="Proteomes" id="UP000193944"/>
    </source>
</evidence>
<organism evidence="11 12">
    <name type="scientific">Anaeromyces robustus</name>
    <dbReference type="NCBI Taxonomy" id="1754192"/>
    <lineage>
        <taxon>Eukaryota</taxon>
        <taxon>Fungi</taxon>
        <taxon>Fungi incertae sedis</taxon>
        <taxon>Chytridiomycota</taxon>
        <taxon>Chytridiomycota incertae sedis</taxon>
        <taxon>Neocallimastigomycetes</taxon>
        <taxon>Neocallimastigales</taxon>
        <taxon>Neocallimastigaceae</taxon>
        <taxon>Anaeromyces</taxon>
    </lineage>
</organism>
<comment type="subcellular location">
    <subcellularLocation>
        <location evidence="1">Golgi apparatus</location>
        <location evidence="1">trans-Golgi network</location>
    </subcellularLocation>
</comment>
<feature type="compositionally biased region" description="Low complexity" evidence="8">
    <location>
        <begin position="1123"/>
        <end position="1147"/>
    </location>
</feature>
<dbReference type="InterPro" id="IPR039745">
    <property type="entry name" value="Vps54"/>
</dbReference>
<accession>A0A1Y1XDH1</accession>
<reference evidence="11 12" key="2">
    <citation type="submission" date="2016-08" db="EMBL/GenBank/DDBJ databases">
        <title>Pervasive Adenine N6-methylation of Active Genes in Fungi.</title>
        <authorList>
            <consortium name="DOE Joint Genome Institute"/>
            <person name="Mondo S.J."/>
            <person name="Dannebaum R.O."/>
            <person name="Kuo R.C."/>
            <person name="Labutti K."/>
            <person name="Haridas S."/>
            <person name="Kuo A."/>
            <person name="Salamov A."/>
            <person name="Ahrendt S.R."/>
            <person name="Lipzen A."/>
            <person name="Sullivan W."/>
            <person name="Andreopoulos W.B."/>
            <person name="Clum A."/>
            <person name="Lindquist E."/>
            <person name="Daum C."/>
            <person name="Ramamoorthy G.K."/>
            <person name="Gryganskyi A."/>
            <person name="Culley D."/>
            <person name="Magnuson J.K."/>
            <person name="James T.Y."/>
            <person name="O'Malley M.A."/>
            <person name="Stajich J.E."/>
            <person name="Spatafora J.W."/>
            <person name="Visel A."/>
            <person name="Grigoriev I.V."/>
        </authorList>
    </citation>
    <scope>NUCLEOTIDE SEQUENCE [LARGE SCALE GENOMIC DNA]</scope>
    <source>
        <strain evidence="11 12">S4</strain>
    </source>
</reference>
<sequence length="1349" mass="153957">MDLFISLAEEEKEWTINDIGRNSISEIHNNPNDPNKLLNSQKQINYDSPVVPSTSIRKVKKIEFQKYTKSIANEYDTYADNKNRQKELEIEKSNVNGNGKNDVDNGVTSQLKSIIPEIYFEKDFNLENPLIFDQVCENINITSDVVTDMTANNILQEKLSNYLDVVEVNLMSEISKKRESFFSALSSLKTLYKEIDDCVEKIQDLKVQLKDVSKSETQKGLEVVCMKRKRVNLENLYNGIRLLSEVRQTQPTIQILLGQNDYIGALDLIEETNSALRGYNYQSTKPNINDVSNIDKLNSSSPSSLQSPISILSSNTYANSNYSFPLDLRGVKGLKNINGQLMEMSKAIEMMMQNEFIQILMDDLYNLDNSTKIMDNLQLTKDSSNSSLMSDPDDKPLIVFKTLVKDNIDIIPDTKELIINEEMLYTKLSPLIFGLLRTNKFLNAFATFKNEIQSKLTDIIKRKFPYLYEIPPNIAAIVKSESLTEENLALNKIKNLNFEEYYNLLEKYYLYILSLLRRSTIIKLLINDIIEQAEKKNISIGMINEENSSVIPNSQNHSLYVNTDRSILDNNNKNNDSSIHEYNKIKKEFLTLVNQIADIYYSNCSKLLMIRAEKNSQLSSINFHRLYSINTEFINACENITKRSFLTMKSNLLSQAKTYITVFHNKRIRQMVNDIETDQWVPAEITENNQDIVNKITHNEWNSIVEINTLESLSAGSSQNSSNEKINRNVNKRGINRALYIEKKKYIIAACTLTFINTLSEYISCAEVIPILTIDIINSIYSLLQIFNSKVCQIIIGGGAVTSGGLKYIAAKHLALASRSLGAVKAIIPYIKNFLQSKLMKKQLILLNDLDRYSRDYDNHQAEIYDKLISIMNGKLETHCKSFQAMDWELSEVPTQPNVYMLLMVKDLTSLYRLLSKIIPIEILQNIMKEVLTSYTSRLEKELSTVEIYSSNAKNRLLIDFQYYIQKLSLLDGIDGPGNRLEVVVNNITIKEKKPTLEHKTIINEYIRQSFDSGSRRSSIYDENSSGSLSYTNSPLISKTTDDIIESERLSNSPLIIGKTVDDMNESERLSMENLSQDDLNLENNNEIINISNDNNEVENNDYNIENDNVNNNNVDNNDDYIKNNNNNNIESNNDYIKNNNINNENNNNDENDNNIENNSNENSNNINISNSSNSNNDYNINSNMDSSFNMNSSLNNIECNPGQKDYDNITKNNDHNSNDNNSIIDNNNEIMTNTLKESGSDYFSKRHNSVPYNNSANSSDGTGSSLYDRKNSYPEEKNSKPTERKGSYTINKKTFSVFSQNVKKFGSEIKKHYSNNNSMESLFGLDKMVSKSGSSKSSSSNLEKLNNQ</sequence>
<dbReference type="Gene3D" id="1.20.1280.130">
    <property type="match status" value="1"/>
</dbReference>
<keyword evidence="4" id="KW-0813">Transport</keyword>
<name>A0A1Y1XDH1_9FUNG</name>
<evidence type="ECO:0000259" key="9">
    <source>
        <dbReference type="Pfam" id="PF07928"/>
    </source>
</evidence>
<feature type="region of interest" description="Disordered" evidence="8">
    <location>
        <begin position="1105"/>
        <end position="1227"/>
    </location>
</feature>
<feature type="compositionally biased region" description="Low complexity" evidence="8">
    <location>
        <begin position="1105"/>
        <end position="1116"/>
    </location>
</feature>
<evidence type="ECO:0000256" key="8">
    <source>
        <dbReference type="SAM" id="MobiDB-lite"/>
    </source>
</evidence>
<feature type="region of interest" description="Disordered" evidence="8">
    <location>
        <begin position="1242"/>
        <end position="1288"/>
    </location>
</feature>
<reference evidence="11 12" key="1">
    <citation type="submission" date="2016-08" db="EMBL/GenBank/DDBJ databases">
        <title>A Parts List for Fungal Cellulosomes Revealed by Comparative Genomics.</title>
        <authorList>
            <consortium name="DOE Joint Genome Institute"/>
            <person name="Haitjema C.H."/>
            <person name="Gilmore S.P."/>
            <person name="Henske J.K."/>
            <person name="Solomon K.V."/>
            <person name="De Groot R."/>
            <person name="Kuo A."/>
            <person name="Mondo S.J."/>
            <person name="Salamov A.A."/>
            <person name="Labutti K."/>
            <person name="Zhao Z."/>
            <person name="Chiniquy J."/>
            <person name="Barry K."/>
            <person name="Brewer H.M."/>
            <person name="Purvine S.O."/>
            <person name="Wright A.T."/>
            <person name="Boxma B."/>
            <person name="Van Alen T."/>
            <person name="Hackstein J.H."/>
            <person name="Baker S.E."/>
            <person name="Grigoriev I.V."/>
            <person name="O'Malley M.A."/>
        </authorList>
    </citation>
    <scope>NUCLEOTIDE SEQUENCE [LARGE SCALE GENOMIC DNA]</scope>
    <source>
        <strain evidence="11 12">S4</strain>
    </source>
</reference>
<evidence type="ECO:0000256" key="4">
    <source>
        <dbReference type="ARBA" id="ARBA00022448"/>
    </source>
</evidence>
<dbReference type="PANTHER" id="PTHR12965">
    <property type="entry name" value="VACUOLAR PROTEIN SORTING 54"/>
    <property type="match status" value="1"/>
</dbReference>
<dbReference type="Gene3D" id="6.10.250.860">
    <property type="match status" value="1"/>
</dbReference>
<evidence type="ECO:0000256" key="5">
    <source>
        <dbReference type="ARBA" id="ARBA00022927"/>
    </source>
</evidence>
<gene>
    <name evidence="11" type="ORF">BCR32DRAFT_291757</name>
</gene>
<evidence type="ECO:0000256" key="2">
    <source>
        <dbReference type="ARBA" id="ARBA00009150"/>
    </source>
</evidence>
<evidence type="ECO:0000256" key="3">
    <source>
        <dbReference type="ARBA" id="ARBA00017665"/>
    </source>
</evidence>
<dbReference type="Proteomes" id="UP000193944">
    <property type="component" value="Unassembled WGS sequence"/>
</dbReference>
<dbReference type="EMBL" id="MCFG01000065">
    <property type="protein sequence ID" value="ORX83775.1"/>
    <property type="molecule type" value="Genomic_DNA"/>
</dbReference>
<evidence type="ECO:0000256" key="7">
    <source>
        <dbReference type="ARBA" id="ARBA00023054"/>
    </source>
</evidence>
<feature type="domain" description="Vacuolar protein sorting-associated protein 54 C-terminal" evidence="9">
    <location>
        <begin position="744"/>
        <end position="874"/>
    </location>
</feature>
<dbReference type="STRING" id="1754192.A0A1Y1XDH1"/>
<keyword evidence="7" id="KW-0175">Coiled coil</keyword>
<proteinExistence type="inferred from homology"/>
<feature type="compositionally biased region" description="Basic and acidic residues" evidence="8">
    <location>
        <begin position="1268"/>
        <end position="1287"/>
    </location>
</feature>
<dbReference type="GO" id="GO:0006896">
    <property type="term" value="P:Golgi to vacuole transport"/>
    <property type="evidence" value="ECO:0007669"/>
    <property type="project" value="TreeGrafter"/>
</dbReference>
<feature type="compositionally biased region" description="Basic and acidic residues" evidence="8">
    <location>
        <begin position="1205"/>
        <end position="1218"/>
    </location>
</feature>
<keyword evidence="12" id="KW-1185">Reference proteome</keyword>
<feature type="compositionally biased region" description="Low complexity" evidence="8">
    <location>
        <begin position="1331"/>
        <end position="1341"/>
    </location>
</feature>
<keyword evidence="6" id="KW-0333">Golgi apparatus</keyword>
<dbReference type="InterPro" id="IPR012501">
    <property type="entry name" value="Vps54_C"/>
</dbReference>
<protein>
    <recommendedName>
        <fullName evidence="3">Vacuolar protein sorting-associated protein 54</fullName>
    </recommendedName>
</protein>
<dbReference type="OrthoDB" id="10259024at2759"/>
<evidence type="ECO:0000256" key="6">
    <source>
        <dbReference type="ARBA" id="ARBA00023034"/>
    </source>
</evidence>
<evidence type="ECO:0000256" key="1">
    <source>
        <dbReference type="ARBA" id="ARBA00004601"/>
    </source>
</evidence>
<feature type="domain" description="Vacuolar protein sorting-associated protein 54 N-terminal" evidence="10">
    <location>
        <begin position="114"/>
        <end position="281"/>
    </location>
</feature>
<dbReference type="Pfam" id="PF07928">
    <property type="entry name" value="Vps54"/>
    <property type="match status" value="1"/>
</dbReference>
<dbReference type="GO" id="GO:0000938">
    <property type="term" value="C:GARP complex"/>
    <property type="evidence" value="ECO:0007669"/>
    <property type="project" value="InterPro"/>
</dbReference>
<evidence type="ECO:0000259" key="10">
    <source>
        <dbReference type="Pfam" id="PF10475"/>
    </source>
</evidence>
<feature type="region of interest" description="Disordered" evidence="8">
    <location>
        <begin position="1329"/>
        <end position="1349"/>
    </location>
</feature>
<dbReference type="PANTHER" id="PTHR12965:SF0">
    <property type="entry name" value="VACUOLAR PROTEIN SORTING-ASSOCIATED PROTEIN 54"/>
    <property type="match status" value="1"/>
</dbReference>
<dbReference type="GO" id="GO:0005829">
    <property type="term" value="C:cytosol"/>
    <property type="evidence" value="ECO:0007669"/>
    <property type="project" value="GOC"/>
</dbReference>
<dbReference type="GO" id="GO:0015031">
    <property type="term" value="P:protein transport"/>
    <property type="evidence" value="ECO:0007669"/>
    <property type="project" value="UniProtKB-KW"/>
</dbReference>
<comment type="similarity">
    <text evidence="2">Belongs to the VPS54 family.</text>
</comment>
<feature type="compositionally biased region" description="Polar residues" evidence="8">
    <location>
        <begin position="1251"/>
        <end position="1266"/>
    </location>
</feature>
<dbReference type="GO" id="GO:0019905">
    <property type="term" value="F:syntaxin binding"/>
    <property type="evidence" value="ECO:0007669"/>
    <property type="project" value="TreeGrafter"/>
</dbReference>
<dbReference type="InterPro" id="IPR019515">
    <property type="entry name" value="VPS54_N"/>
</dbReference>